<organism evidence="2 3">
    <name type="scientific">Cohnella cholangitidis</name>
    <dbReference type="NCBI Taxonomy" id="2598458"/>
    <lineage>
        <taxon>Bacteria</taxon>
        <taxon>Bacillati</taxon>
        <taxon>Bacillota</taxon>
        <taxon>Bacilli</taxon>
        <taxon>Bacillales</taxon>
        <taxon>Paenibacillaceae</taxon>
        <taxon>Cohnella</taxon>
    </lineage>
</organism>
<protein>
    <submittedName>
        <fullName evidence="2">Sugar isomerase domain-containing protein</fullName>
    </submittedName>
</protein>
<dbReference type="KEGG" id="cchl:FPL14_14655"/>
<reference evidence="2 3" key="1">
    <citation type="submission" date="2019-07" db="EMBL/GenBank/DDBJ databases">
        <authorList>
            <person name="Kim J.K."/>
            <person name="Cheong H.-M."/>
            <person name="Choi Y."/>
            <person name="Hwang K.J."/>
            <person name="Lee S."/>
            <person name="Choi C."/>
        </authorList>
    </citation>
    <scope>NUCLEOTIDE SEQUENCE [LARGE SCALE GENOMIC DNA]</scope>
    <source>
        <strain evidence="2 3">KS 22</strain>
    </source>
</reference>
<dbReference type="RefSeq" id="WP_182303687.1">
    <property type="nucleotide sequence ID" value="NZ_CP041969.1"/>
</dbReference>
<name>A0A7G5BZB0_9BACL</name>
<evidence type="ECO:0000313" key="2">
    <source>
        <dbReference type="EMBL" id="QMV42294.1"/>
    </source>
</evidence>
<dbReference type="InterPro" id="IPR046348">
    <property type="entry name" value="SIS_dom_sf"/>
</dbReference>
<keyword evidence="2" id="KW-0413">Isomerase</keyword>
<dbReference type="InterPro" id="IPR001347">
    <property type="entry name" value="SIS_dom"/>
</dbReference>
<dbReference type="EMBL" id="CP041969">
    <property type="protein sequence ID" value="QMV42294.1"/>
    <property type="molecule type" value="Genomic_DNA"/>
</dbReference>
<dbReference type="AlphaFoldDB" id="A0A7G5BZB0"/>
<dbReference type="GO" id="GO:0016853">
    <property type="term" value="F:isomerase activity"/>
    <property type="evidence" value="ECO:0007669"/>
    <property type="project" value="UniProtKB-KW"/>
</dbReference>
<evidence type="ECO:0000313" key="3">
    <source>
        <dbReference type="Proteomes" id="UP000515679"/>
    </source>
</evidence>
<proteinExistence type="predicted"/>
<dbReference type="Gene3D" id="3.40.50.10490">
    <property type="entry name" value="Glucose-6-phosphate isomerase like protein, domain 1"/>
    <property type="match status" value="1"/>
</dbReference>
<accession>A0A7G5BZB0</accession>
<dbReference type="NCBIfam" id="NF002805">
    <property type="entry name" value="PRK02947.1"/>
    <property type="match status" value="1"/>
</dbReference>
<gene>
    <name evidence="2" type="ORF">FPL14_14655</name>
</gene>
<dbReference type="SUPFAM" id="SSF53697">
    <property type="entry name" value="SIS domain"/>
    <property type="match status" value="1"/>
</dbReference>
<evidence type="ECO:0000259" key="1">
    <source>
        <dbReference type="PROSITE" id="PS51464"/>
    </source>
</evidence>
<dbReference type="GO" id="GO:0097367">
    <property type="term" value="F:carbohydrate derivative binding"/>
    <property type="evidence" value="ECO:0007669"/>
    <property type="project" value="InterPro"/>
</dbReference>
<keyword evidence="3" id="KW-1185">Reference proteome</keyword>
<dbReference type="Proteomes" id="UP000515679">
    <property type="component" value="Chromosome"/>
</dbReference>
<dbReference type="GO" id="GO:1901135">
    <property type="term" value="P:carbohydrate derivative metabolic process"/>
    <property type="evidence" value="ECO:0007669"/>
    <property type="project" value="InterPro"/>
</dbReference>
<feature type="domain" description="SIS" evidence="1">
    <location>
        <begin position="31"/>
        <end position="214"/>
    </location>
</feature>
<dbReference type="Pfam" id="PF13580">
    <property type="entry name" value="SIS_2"/>
    <property type="match status" value="1"/>
</dbReference>
<dbReference type="PROSITE" id="PS51464">
    <property type="entry name" value="SIS"/>
    <property type="match status" value="1"/>
</dbReference>
<sequence>MSSLTYFNEIQSLLGRLNGQQETIKKAAEKCAEAIKSGNWVRMFGSGHSVIPTMDCFPRYGGYVGWYPIMDPRLMWTTVSGFGGAEELIWLERQEGYADMFLRHNQWNAQDVCIVFSHGGQNAAPVEVAQAAKRDGLFVIAVTSMENHNNRAATHSTGQKIGDVADLVIDNCVSPEDAVVPIEGVVGNVGGTSTVSVILLIQSLVAETAAILSSQGYYVKPFASPNVQGISKTHNDEVNLEFRARVKETNSRT</sequence>